<evidence type="ECO:0000313" key="2">
    <source>
        <dbReference type="EMBL" id="KGG98807.1"/>
    </source>
</evidence>
<feature type="transmembrane region" description="Helical" evidence="1">
    <location>
        <begin position="34"/>
        <end position="53"/>
    </location>
</feature>
<comment type="caution">
    <text evidence="2">The sequence shown here is derived from an EMBL/GenBank/DDBJ whole genome shotgun (WGS) entry which is preliminary data.</text>
</comment>
<dbReference type="AlphaFoldDB" id="A0A0E3BQ89"/>
<keyword evidence="1" id="KW-0812">Transmembrane</keyword>
<organism evidence="2 3">
    <name type="scientific">Comamonas thiooxydans</name>
    <dbReference type="NCBI Taxonomy" id="363952"/>
    <lineage>
        <taxon>Bacteria</taxon>
        <taxon>Pseudomonadati</taxon>
        <taxon>Pseudomonadota</taxon>
        <taxon>Betaproteobacteria</taxon>
        <taxon>Burkholderiales</taxon>
        <taxon>Comamonadaceae</taxon>
        <taxon>Comamonas</taxon>
    </lineage>
</organism>
<proteinExistence type="predicted"/>
<sequence length="59" mass="6316">MLVLVGMASGAAWLVGRGFETSELTAFFQSIPWGLVWVVDSVLLAGLLCVVYSRKGKDA</sequence>
<keyword evidence="1" id="KW-1133">Transmembrane helix</keyword>
<protein>
    <submittedName>
        <fullName evidence="2">Uncharacterized protein</fullName>
    </submittedName>
</protein>
<name>A0A0E3BQ89_9BURK</name>
<dbReference type="Proteomes" id="UP000029567">
    <property type="component" value="Unassembled WGS sequence"/>
</dbReference>
<dbReference type="EMBL" id="AWTN01000014">
    <property type="protein sequence ID" value="KGG98807.1"/>
    <property type="molecule type" value="Genomic_DNA"/>
</dbReference>
<evidence type="ECO:0000256" key="1">
    <source>
        <dbReference type="SAM" id="Phobius"/>
    </source>
</evidence>
<reference evidence="2 3" key="1">
    <citation type="submission" date="2013-09" db="EMBL/GenBank/DDBJ databases">
        <title>High correlation between genotypes and phenotypes of environmental bacteria Comamonas testosteroni strains.</title>
        <authorList>
            <person name="Liu L."/>
            <person name="Zhu W."/>
            <person name="Xia X."/>
            <person name="Xu B."/>
            <person name="Luo M."/>
            <person name="Wang G."/>
        </authorList>
    </citation>
    <scope>NUCLEOTIDE SEQUENCE [LARGE SCALE GENOMIC DNA]</scope>
    <source>
        <strain evidence="2 3">JL14</strain>
    </source>
</reference>
<keyword evidence="1" id="KW-0472">Membrane</keyword>
<gene>
    <name evidence="2" type="ORF">P245_04295</name>
</gene>
<accession>A0A0E3BQ89</accession>
<evidence type="ECO:0000313" key="3">
    <source>
        <dbReference type="Proteomes" id="UP000029567"/>
    </source>
</evidence>